<dbReference type="SUPFAM" id="SSF100950">
    <property type="entry name" value="NagB/RpiA/CoA transferase-like"/>
    <property type="match status" value="1"/>
</dbReference>
<evidence type="ECO:0000313" key="5">
    <source>
        <dbReference type="EMBL" id="QGG79435.1"/>
    </source>
</evidence>
<dbReference type="PRINTS" id="PR00037">
    <property type="entry name" value="HTHLACR"/>
</dbReference>
<dbReference type="InterPro" id="IPR037171">
    <property type="entry name" value="NagB/RpiA_transferase-like"/>
</dbReference>
<dbReference type="InterPro" id="IPR001034">
    <property type="entry name" value="DeoR_HTH"/>
</dbReference>
<evidence type="ECO:0000256" key="1">
    <source>
        <dbReference type="ARBA" id="ARBA00022491"/>
    </source>
</evidence>
<proteinExistence type="predicted"/>
<feature type="domain" description="HTH deoR-type" evidence="4">
    <location>
        <begin position="3"/>
        <end position="58"/>
    </location>
</feature>
<evidence type="ECO:0000256" key="3">
    <source>
        <dbReference type="ARBA" id="ARBA00023163"/>
    </source>
</evidence>
<keyword evidence="6" id="KW-1185">Reference proteome</keyword>
<dbReference type="Gene3D" id="3.30.750.70">
    <property type="entry name" value="4-hydroxybutyrate coenzyme like domains"/>
    <property type="match status" value="1"/>
</dbReference>
<keyword evidence="3" id="KW-0804">Transcription</keyword>
<name>A0A5Q2QEJ2_9GAMM</name>
<evidence type="ECO:0000256" key="2">
    <source>
        <dbReference type="ARBA" id="ARBA00023015"/>
    </source>
</evidence>
<reference evidence="5 6" key="1">
    <citation type="submission" date="2019-11" db="EMBL/GenBank/DDBJ databases">
        <authorList>
            <person name="Khan S.A."/>
            <person name="Jeon C.O."/>
            <person name="Chun B.H."/>
        </authorList>
    </citation>
    <scope>NUCLEOTIDE SEQUENCE [LARGE SCALE GENOMIC DNA]</scope>
    <source>
        <strain evidence="5 6">IMCC 1097</strain>
    </source>
</reference>
<dbReference type="OrthoDB" id="9814815at2"/>
<dbReference type="RefSeq" id="WP_153712939.1">
    <property type="nucleotide sequence ID" value="NZ_CP045871.1"/>
</dbReference>
<evidence type="ECO:0000313" key="6">
    <source>
        <dbReference type="Proteomes" id="UP000388235"/>
    </source>
</evidence>
<protein>
    <submittedName>
        <fullName evidence="5">DeoR family transcriptional regulator</fullName>
    </submittedName>
</protein>
<dbReference type="Proteomes" id="UP000388235">
    <property type="component" value="Chromosome"/>
</dbReference>
<dbReference type="Pfam" id="PF00455">
    <property type="entry name" value="DeoRC"/>
    <property type="match status" value="1"/>
</dbReference>
<organism evidence="5 6">
    <name type="scientific">Litorivicinus lipolyticus</name>
    <dbReference type="NCBI Taxonomy" id="418701"/>
    <lineage>
        <taxon>Bacteria</taxon>
        <taxon>Pseudomonadati</taxon>
        <taxon>Pseudomonadota</taxon>
        <taxon>Gammaproteobacteria</taxon>
        <taxon>Oceanospirillales</taxon>
        <taxon>Litorivicinaceae</taxon>
        <taxon>Litorivicinus</taxon>
    </lineage>
</organism>
<dbReference type="GO" id="GO:0003700">
    <property type="term" value="F:DNA-binding transcription factor activity"/>
    <property type="evidence" value="ECO:0007669"/>
    <property type="project" value="InterPro"/>
</dbReference>
<dbReference type="AlphaFoldDB" id="A0A5Q2QEJ2"/>
<dbReference type="SUPFAM" id="SSF46785">
    <property type="entry name" value="Winged helix' DNA-binding domain"/>
    <property type="match status" value="1"/>
</dbReference>
<dbReference type="KEGG" id="llp:GH975_02170"/>
<dbReference type="Pfam" id="PF08220">
    <property type="entry name" value="HTH_DeoR"/>
    <property type="match status" value="1"/>
</dbReference>
<dbReference type="InterPro" id="IPR014036">
    <property type="entry name" value="DeoR-like_C"/>
</dbReference>
<dbReference type="PROSITE" id="PS51000">
    <property type="entry name" value="HTH_DEOR_2"/>
    <property type="match status" value="1"/>
</dbReference>
<evidence type="ECO:0000259" key="4">
    <source>
        <dbReference type="PROSITE" id="PS51000"/>
    </source>
</evidence>
<dbReference type="InterPro" id="IPR036390">
    <property type="entry name" value="WH_DNA-bd_sf"/>
</dbReference>
<dbReference type="PANTHER" id="PTHR30363:SF4">
    <property type="entry name" value="GLYCEROL-3-PHOSPHATE REGULON REPRESSOR"/>
    <property type="match status" value="1"/>
</dbReference>
<gene>
    <name evidence="5" type="ORF">GH975_02170</name>
</gene>
<keyword evidence="1" id="KW-0678">Repressor</keyword>
<dbReference type="SMART" id="SM00420">
    <property type="entry name" value="HTH_DEOR"/>
    <property type="match status" value="1"/>
</dbReference>
<dbReference type="InterPro" id="IPR050313">
    <property type="entry name" value="Carb_Metab_HTH_regulators"/>
</dbReference>
<dbReference type="EMBL" id="CP045871">
    <property type="protein sequence ID" value="QGG79435.1"/>
    <property type="molecule type" value="Genomic_DNA"/>
</dbReference>
<keyword evidence="2" id="KW-0805">Transcription regulation</keyword>
<dbReference type="SMART" id="SM01134">
    <property type="entry name" value="DeoRC"/>
    <property type="match status" value="1"/>
</dbReference>
<sequence>MNLQPRERAILAQARELGFVSVEGIAQEFEVTLQTARRDLGRLAEAGWLERVRGGAIPLGESESSEYIRRKQSGRAAKRAIAKAVAERIPDSASLFINIGTTNEAVAEALIGHQGLQVVTNNIHVAAILSSRSDARVVIAGGEVRSEDGGVVGEATRDFIDQFRLDFAVLGISAVDADGVLLEHDYREARVAQGLIRNARCRILVAEGVKFERTAMTRVASLADMSMVVSDVAMPPNLPKFSQLEWITAAGSAS</sequence>
<accession>A0A5Q2QEJ2</accession>
<dbReference type="PANTHER" id="PTHR30363">
    <property type="entry name" value="HTH-TYPE TRANSCRIPTIONAL REGULATOR SRLR-RELATED"/>
    <property type="match status" value="1"/>
</dbReference>